<accession>A0ABD0SRP3</accession>
<feature type="compositionally biased region" description="Low complexity" evidence="1">
    <location>
        <begin position="117"/>
        <end position="126"/>
    </location>
</feature>
<dbReference type="AlphaFoldDB" id="A0ABD0SRP3"/>
<sequence>KALCGERGVGGERRAAQIAAGLPARAGSPRPRSPPPDARRCRPTDLIIFDRTRSPLTHSILPPSLADPRRRDTATAPAETLKHSQKVTVLELPVNQPGPSRCAGERPPHPRGSGIDSPSSSSHPSQ</sequence>
<gene>
    <name evidence="2" type="ORF">ABMA28_004527</name>
</gene>
<feature type="compositionally biased region" description="Basic and acidic residues" evidence="1">
    <location>
        <begin position="37"/>
        <end position="53"/>
    </location>
</feature>
<evidence type="ECO:0000256" key="1">
    <source>
        <dbReference type="SAM" id="MobiDB-lite"/>
    </source>
</evidence>
<feature type="non-terminal residue" evidence="2">
    <location>
        <position position="126"/>
    </location>
</feature>
<evidence type="ECO:0000313" key="3">
    <source>
        <dbReference type="Proteomes" id="UP001549921"/>
    </source>
</evidence>
<dbReference type="Proteomes" id="UP001549921">
    <property type="component" value="Unassembled WGS sequence"/>
</dbReference>
<feature type="region of interest" description="Disordered" evidence="1">
    <location>
        <begin position="1"/>
        <end position="126"/>
    </location>
</feature>
<name>A0ABD0SRP3_LOXSC</name>
<comment type="caution">
    <text evidence="2">The sequence shown here is derived from an EMBL/GenBank/DDBJ whole genome shotgun (WGS) entry which is preliminary data.</text>
</comment>
<reference evidence="2 3" key="1">
    <citation type="submission" date="2024-06" db="EMBL/GenBank/DDBJ databases">
        <title>A chromosome-level genome assembly of beet webworm, Loxostege sticticalis.</title>
        <authorList>
            <person name="Zhang Y."/>
        </authorList>
    </citation>
    <scope>NUCLEOTIDE SEQUENCE [LARGE SCALE GENOMIC DNA]</scope>
    <source>
        <strain evidence="2">AQ028</strain>
        <tissue evidence="2">Male pupae</tissue>
    </source>
</reference>
<proteinExistence type="predicted"/>
<feature type="compositionally biased region" description="Low complexity" evidence="1">
    <location>
        <begin position="19"/>
        <end position="30"/>
    </location>
</feature>
<dbReference type="EMBL" id="JBEDNZ010000016">
    <property type="protein sequence ID" value="KAL0822470.1"/>
    <property type="molecule type" value="Genomic_DNA"/>
</dbReference>
<protein>
    <submittedName>
        <fullName evidence="2">Uncharacterized protein</fullName>
    </submittedName>
</protein>
<organism evidence="2 3">
    <name type="scientific">Loxostege sticticalis</name>
    <name type="common">Beet webworm moth</name>
    <dbReference type="NCBI Taxonomy" id="481309"/>
    <lineage>
        <taxon>Eukaryota</taxon>
        <taxon>Metazoa</taxon>
        <taxon>Ecdysozoa</taxon>
        <taxon>Arthropoda</taxon>
        <taxon>Hexapoda</taxon>
        <taxon>Insecta</taxon>
        <taxon>Pterygota</taxon>
        <taxon>Neoptera</taxon>
        <taxon>Endopterygota</taxon>
        <taxon>Lepidoptera</taxon>
        <taxon>Glossata</taxon>
        <taxon>Ditrysia</taxon>
        <taxon>Pyraloidea</taxon>
        <taxon>Crambidae</taxon>
        <taxon>Pyraustinae</taxon>
        <taxon>Loxostege</taxon>
    </lineage>
</organism>
<evidence type="ECO:0000313" key="2">
    <source>
        <dbReference type="EMBL" id="KAL0822470.1"/>
    </source>
</evidence>
<feature type="non-terminal residue" evidence="2">
    <location>
        <position position="1"/>
    </location>
</feature>